<name>A0ABY7BG11_9FIRM</name>
<dbReference type="InterPro" id="IPR023346">
    <property type="entry name" value="Lysozyme-like_dom_sf"/>
</dbReference>
<dbReference type="SUPFAM" id="SSF56601">
    <property type="entry name" value="beta-lactamase/transpeptidase-like"/>
    <property type="match status" value="1"/>
</dbReference>
<evidence type="ECO:0000259" key="17">
    <source>
        <dbReference type="Pfam" id="PF00912"/>
    </source>
</evidence>
<evidence type="ECO:0000256" key="8">
    <source>
        <dbReference type="ARBA" id="ARBA00022960"/>
    </source>
</evidence>
<keyword evidence="2" id="KW-1003">Cell membrane</keyword>
<gene>
    <name evidence="18" type="ORF">OTJ99_000219</name>
</gene>
<reference evidence="18" key="1">
    <citation type="submission" date="2022-12" db="EMBL/GenBank/DDBJ databases">
        <authorList>
            <person name="Bing R.G."/>
            <person name="Willard D.J."/>
            <person name="Manesh M.J.H."/>
            <person name="Laemthong T."/>
            <person name="Crosby J.R."/>
            <person name="Kelly R.M."/>
        </authorList>
    </citation>
    <scope>NUCLEOTIDE SEQUENCE</scope>
    <source>
        <strain evidence="18">DSM 8991</strain>
    </source>
</reference>
<keyword evidence="9" id="KW-0573">Peptidoglycan synthesis</keyword>
<accession>A0ABY7BG11</accession>
<feature type="compositionally biased region" description="Polar residues" evidence="15">
    <location>
        <begin position="776"/>
        <end position="790"/>
    </location>
</feature>
<evidence type="ECO:0000256" key="6">
    <source>
        <dbReference type="ARBA" id="ARBA00022679"/>
    </source>
</evidence>
<evidence type="ECO:0000256" key="3">
    <source>
        <dbReference type="ARBA" id="ARBA00022645"/>
    </source>
</evidence>
<dbReference type="PANTHER" id="PTHR32282">
    <property type="entry name" value="BINDING PROTEIN TRANSPEPTIDASE, PUTATIVE-RELATED"/>
    <property type="match status" value="1"/>
</dbReference>
<keyword evidence="10" id="KW-0472">Membrane</keyword>
<dbReference type="SUPFAM" id="SSF53955">
    <property type="entry name" value="Lysozyme-like"/>
    <property type="match status" value="1"/>
</dbReference>
<feature type="compositionally biased region" description="Low complexity" evidence="15">
    <location>
        <begin position="795"/>
        <end position="815"/>
    </location>
</feature>
<proteinExistence type="predicted"/>
<evidence type="ECO:0000256" key="9">
    <source>
        <dbReference type="ARBA" id="ARBA00022984"/>
    </source>
</evidence>
<comment type="subcellular location">
    <subcellularLocation>
        <location evidence="1">Cell membrane</location>
    </subcellularLocation>
</comment>
<evidence type="ECO:0000313" key="19">
    <source>
        <dbReference type="Proteomes" id="UP001164745"/>
    </source>
</evidence>
<evidence type="ECO:0000256" key="15">
    <source>
        <dbReference type="SAM" id="MobiDB-lite"/>
    </source>
</evidence>
<dbReference type="InterPro" id="IPR050396">
    <property type="entry name" value="Glycosyltr_51/Transpeptidase"/>
</dbReference>
<feature type="region of interest" description="Disordered" evidence="15">
    <location>
        <begin position="776"/>
        <end position="838"/>
    </location>
</feature>
<evidence type="ECO:0000256" key="5">
    <source>
        <dbReference type="ARBA" id="ARBA00022676"/>
    </source>
</evidence>
<dbReference type="InterPro" id="IPR001460">
    <property type="entry name" value="PCN-bd_Tpept"/>
</dbReference>
<dbReference type="InterPro" id="IPR012338">
    <property type="entry name" value="Beta-lactam/transpept-like"/>
</dbReference>
<evidence type="ECO:0000256" key="13">
    <source>
        <dbReference type="ARBA" id="ARBA00034000"/>
    </source>
</evidence>
<keyword evidence="11" id="KW-0511">Multifunctional enzyme</keyword>
<dbReference type="Gene3D" id="1.10.3810.10">
    <property type="entry name" value="Biosynthetic peptidoglycan transglycosylase-like"/>
    <property type="match status" value="1"/>
</dbReference>
<dbReference type="EMBL" id="CP113864">
    <property type="protein sequence ID" value="WAM31767.1"/>
    <property type="molecule type" value="Genomic_DNA"/>
</dbReference>
<keyword evidence="7" id="KW-0378">Hydrolase</keyword>
<dbReference type="Pfam" id="PF00912">
    <property type="entry name" value="Transgly"/>
    <property type="match status" value="1"/>
</dbReference>
<dbReference type="RefSeq" id="WP_045164483.1">
    <property type="nucleotide sequence ID" value="NZ_CP113864.1"/>
</dbReference>
<evidence type="ECO:0000256" key="14">
    <source>
        <dbReference type="ARBA" id="ARBA00049902"/>
    </source>
</evidence>
<evidence type="ECO:0000256" key="7">
    <source>
        <dbReference type="ARBA" id="ARBA00022801"/>
    </source>
</evidence>
<sequence length="838" mass="93051">MVKNIKKSKNSKKTKINSGFRIFIKSFLRTLLILLIASAVVAIGAVFGMVTAYIKAIPPNALDIITSSANDSQTTIVYDQSGNEIARLHGSENRIRVPYSKIPKNLINAFVAIEDERFWQHNGIDIKRIFGAIYKNIKSGSLSEGASTITQQLVRNKLLTFEKSFKRKIQEQYLAIQLEKVWTKEQIMEEYLNTINLGNGAYGVEAAAYIYFGKDVSQLTLAECALIAGITQNPSYYNPYVFPEHAKKKQELVLKKMLELGYITEQEYLEAKNQKLVYVKKDIPMESAYKHPYFVDSVIDEAIEVLSTKKKISEDEAENLIYGGGLKIYTTMDETIQSIMEEVFSDPAYMPKIRHYDASGTPQPQAAAVLIDFSTGAVKGIMGGRGNLKGVRLLNRATMSVRQPGSSIKPIADYALALENGYTAATIIDDVPFSVGGYTPRNWYKSNVVAGKRGYKGLMTLREALQWSANVPAVKVAYNLGIQNVYRNLKRFGFTTLAPQDMNNLSIAIGGFTYGVKPIELTAAFAAVANGGIYIKPYFITKIEDKNGVTLFERIPYKRKVMDEKNAYILTNILQSVVSARITVGVKFSYPVAGKTGTTDDSKDRWFVGYTPNYALGVWVGEDKPVALNYLTGTNPALKIFKGIMDKVVSKKGVSSGFLRPPGIVEKYICKESGKLATDLCRQDPRGSQVIKEIFVAGTEPTEYCDRHVKLKVCTESKALATQYCLNFIEKVFIRRDNPIWPDTSKSVVPPDDYMYQAPTKYCNIHKALENLPQDQTNLQPQGENQTLQGGNLEGQGSKMQSGSGSSTQQGFFQTNQAETGSGPQEQQTTSGEAYGQR</sequence>
<evidence type="ECO:0000256" key="2">
    <source>
        <dbReference type="ARBA" id="ARBA00022475"/>
    </source>
</evidence>
<keyword evidence="3" id="KW-0121">Carboxypeptidase</keyword>
<evidence type="ECO:0000256" key="12">
    <source>
        <dbReference type="ARBA" id="ARBA00023316"/>
    </source>
</evidence>
<comment type="catalytic activity">
    <reaction evidence="13">
        <text>Preferential cleavage: (Ac)2-L-Lys-D-Ala-|-D-Ala. Also transpeptidation of peptidyl-alanyl moieties that are N-acyl substituents of D-alanine.</text>
        <dbReference type="EC" id="3.4.16.4"/>
    </reaction>
</comment>
<organism evidence="18 19">
    <name type="scientific">Caldicellulosiruptor naganoensis</name>
    <dbReference type="NCBI Taxonomy" id="29324"/>
    <lineage>
        <taxon>Bacteria</taxon>
        <taxon>Bacillati</taxon>
        <taxon>Bacillota</taxon>
        <taxon>Bacillota incertae sedis</taxon>
        <taxon>Caldicellulosiruptorales</taxon>
        <taxon>Caldicellulosiruptoraceae</taxon>
        <taxon>Caldicellulosiruptor</taxon>
    </lineage>
</organism>
<keyword evidence="4" id="KW-0645">Protease</keyword>
<comment type="catalytic activity">
    <reaction evidence="14">
        <text>[GlcNAc-(1-&gt;4)-Mur2Ac(oyl-L-Ala-gamma-D-Glu-L-Lys-D-Ala-D-Ala)](n)-di-trans,octa-cis-undecaprenyl diphosphate + beta-D-GlcNAc-(1-&gt;4)-Mur2Ac(oyl-L-Ala-gamma-D-Glu-L-Lys-D-Ala-D-Ala)-di-trans,octa-cis-undecaprenyl diphosphate = [GlcNAc-(1-&gt;4)-Mur2Ac(oyl-L-Ala-gamma-D-Glu-L-Lys-D-Ala-D-Ala)](n+1)-di-trans,octa-cis-undecaprenyl diphosphate + di-trans,octa-cis-undecaprenyl diphosphate + H(+)</text>
        <dbReference type="Rhea" id="RHEA:23708"/>
        <dbReference type="Rhea" id="RHEA-COMP:9602"/>
        <dbReference type="Rhea" id="RHEA-COMP:9603"/>
        <dbReference type="ChEBI" id="CHEBI:15378"/>
        <dbReference type="ChEBI" id="CHEBI:58405"/>
        <dbReference type="ChEBI" id="CHEBI:60033"/>
        <dbReference type="ChEBI" id="CHEBI:78435"/>
        <dbReference type="EC" id="2.4.99.28"/>
    </reaction>
</comment>
<dbReference type="Proteomes" id="UP001164745">
    <property type="component" value="Chromosome"/>
</dbReference>
<feature type="domain" description="Glycosyl transferase family 51" evidence="17">
    <location>
        <begin position="82"/>
        <end position="257"/>
    </location>
</feature>
<keyword evidence="8" id="KW-0133">Cell shape</keyword>
<evidence type="ECO:0000256" key="10">
    <source>
        <dbReference type="ARBA" id="ARBA00023136"/>
    </source>
</evidence>
<keyword evidence="12" id="KW-0961">Cell wall biogenesis/degradation</keyword>
<evidence type="ECO:0000313" key="18">
    <source>
        <dbReference type="EMBL" id="WAM31767.1"/>
    </source>
</evidence>
<dbReference type="Pfam" id="PF00905">
    <property type="entry name" value="Transpeptidase"/>
    <property type="match status" value="1"/>
</dbReference>
<dbReference type="InterPro" id="IPR001264">
    <property type="entry name" value="Glyco_trans_51"/>
</dbReference>
<evidence type="ECO:0000256" key="4">
    <source>
        <dbReference type="ARBA" id="ARBA00022670"/>
    </source>
</evidence>
<dbReference type="InterPro" id="IPR036950">
    <property type="entry name" value="PBP_transglycosylase"/>
</dbReference>
<dbReference type="Gene3D" id="3.40.710.10">
    <property type="entry name" value="DD-peptidase/beta-lactamase superfamily"/>
    <property type="match status" value="1"/>
</dbReference>
<feature type="compositionally biased region" description="Polar residues" evidence="15">
    <location>
        <begin position="816"/>
        <end position="832"/>
    </location>
</feature>
<dbReference type="PANTHER" id="PTHR32282:SF11">
    <property type="entry name" value="PENICILLIN-BINDING PROTEIN 1B"/>
    <property type="match status" value="1"/>
</dbReference>
<protein>
    <submittedName>
        <fullName evidence="18">PBP1A family penicillin-binding protein</fullName>
    </submittedName>
</protein>
<evidence type="ECO:0000256" key="1">
    <source>
        <dbReference type="ARBA" id="ARBA00004236"/>
    </source>
</evidence>
<feature type="domain" description="Penicillin-binding protein transpeptidase" evidence="16">
    <location>
        <begin position="367"/>
        <end position="629"/>
    </location>
</feature>
<evidence type="ECO:0000256" key="11">
    <source>
        <dbReference type="ARBA" id="ARBA00023268"/>
    </source>
</evidence>
<keyword evidence="19" id="KW-1185">Reference proteome</keyword>
<dbReference type="NCBIfam" id="TIGR02074">
    <property type="entry name" value="PBP_1a_fam"/>
    <property type="match status" value="1"/>
</dbReference>
<keyword evidence="6" id="KW-0808">Transferase</keyword>
<evidence type="ECO:0000259" key="16">
    <source>
        <dbReference type="Pfam" id="PF00905"/>
    </source>
</evidence>
<keyword evidence="5" id="KW-0328">Glycosyltransferase</keyword>